<feature type="transmembrane region" description="Helical" evidence="5">
    <location>
        <begin position="78"/>
        <end position="100"/>
    </location>
</feature>
<evidence type="ECO:0000256" key="3">
    <source>
        <dbReference type="ARBA" id="ARBA00022679"/>
    </source>
</evidence>
<dbReference type="EC" id="2.3.1.51" evidence="2"/>
<dbReference type="RefSeq" id="XP_023939069.2">
    <property type="nucleotide sequence ID" value="XM_024083301.2"/>
</dbReference>
<dbReference type="SMART" id="SM00563">
    <property type="entry name" value="PlsC"/>
    <property type="match status" value="1"/>
</dbReference>
<evidence type="ECO:0000259" key="6">
    <source>
        <dbReference type="SMART" id="SM00563"/>
    </source>
</evidence>
<protein>
    <recommendedName>
        <fullName evidence="2">1-acylglycerol-3-phosphate O-acyltransferase</fullName>
        <ecNumber evidence="2">2.3.1.51</ecNumber>
    </recommendedName>
</protein>
<sequence length="164" mass="18838">MTKRFALVTKKEVLYLFPIGLTAYLMGCVFVDRKNPREAHYTLKASADELFKNKYKIGMYPEGTRNTSHKILPFKKGAFALAIACQVPIIPIVNSPYYFLDSEKRIFRKGQVITQCLEPVSTEGLTMDDLPELMDSIQKMMQETFDALGKEIAERNHKNIYTIF</sequence>
<feature type="domain" description="Phospholipid/glycerol acyltransferase" evidence="6">
    <location>
        <begin position="4"/>
        <end position="97"/>
    </location>
</feature>
<evidence type="ECO:0000256" key="2">
    <source>
        <dbReference type="ARBA" id="ARBA00013211"/>
    </source>
</evidence>
<keyword evidence="3" id="KW-0808">Transferase</keyword>
<name>A0A6J1MWV7_BICAN</name>
<dbReference type="PANTHER" id="PTHR10434">
    <property type="entry name" value="1-ACYL-SN-GLYCEROL-3-PHOSPHATE ACYLTRANSFERASE"/>
    <property type="match status" value="1"/>
</dbReference>
<evidence type="ECO:0000256" key="1">
    <source>
        <dbReference type="ARBA" id="ARBA00004728"/>
    </source>
</evidence>
<dbReference type="GO" id="GO:0006654">
    <property type="term" value="P:phosphatidic acid biosynthetic process"/>
    <property type="evidence" value="ECO:0007669"/>
    <property type="project" value="TreeGrafter"/>
</dbReference>
<reference evidence="8" key="1">
    <citation type="submission" date="2025-08" db="UniProtKB">
        <authorList>
            <consortium name="RefSeq"/>
        </authorList>
    </citation>
    <scope>IDENTIFICATION</scope>
</reference>
<evidence type="ECO:0000256" key="4">
    <source>
        <dbReference type="ARBA" id="ARBA00023315"/>
    </source>
</evidence>
<proteinExistence type="predicted"/>
<dbReference type="Pfam" id="PF01553">
    <property type="entry name" value="Acyltransferase"/>
    <property type="match status" value="1"/>
</dbReference>
<dbReference type="GeneID" id="112046608"/>
<dbReference type="CDD" id="cd07989">
    <property type="entry name" value="LPLAT_AGPAT-like"/>
    <property type="match status" value="1"/>
</dbReference>
<evidence type="ECO:0000313" key="8">
    <source>
        <dbReference type="RefSeq" id="XP_023939069.2"/>
    </source>
</evidence>
<keyword evidence="5" id="KW-0472">Membrane</keyword>
<keyword evidence="4" id="KW-0012">Acyltransferase</keyword>
<feature type="transmembrane region" description="Helical" evidence="5">
    <location>
        <begin position="12"/>
        <end position="32"/>
    </location>
</feature>
<comment type="pathway">
    <text evidence="1">Phospholipid metabolism; CDP-diacylglycerol biosynthesis; CDP-diacylglycerol from sn-glycerol 3-phosphate: step 2/3.</text>
</comment>
<dbReference type="SUPFAM" id="SSF69593">
    <property type="entry name" value="Glycerol-3-phosphate (1)-acyltransferase"/>
    <property type="match status" value="1"/>
</dbReference>
<dbReference type="OrthoDB" id="202234at2759"/>
<keyword evidence="5" id="KW-1133">Transmembrane helix</keyword>
<organism evidence="7 8">
    <name type="scientific">Bicyclus anynana</name>
    <name type="common">Squinting bush brown butterfly</name>
    <dbReference type="NCBI Taxonomy" id="110368"/>
    <lineage>
        <taxon>Eukaryota</taxon>
        <taxon>Metazoa</taxon>
        <taxon>Ecdysozoa</taxon>
        <taxon>Arthropoda</taxon>
        <taxon>Hexapoda</taxon>
        <taxon>Insecta</taxon>
        <taxon>Pterygota</taxon>
        <taxon>Neoptera</taxon>
        <taxon>Endopterygota</taxon>
        <taxon>Lepidoptera</taxon>
        <taxon>Glossata</taxon>
        <taxon>Ditrysia</taxon>
        <taxon>Papilionoidea</taxon>
        <taxon>Nymphalidae</taxon>
        <taxon>Satyrinae</taxon>
        <taxon>Satyrini</taxon>
        <taxon>Mycalesina</taxon>
        <taxon>Bicyclus</taxon>
    </lineage>
</organism>
<evidence type="ECO:0000313" key="7">
    <source>
        <dbReference type="Proteomes" id="UP001652582"/>
    </source>
</evidence>
<dbReference type="GO" id="GO:0005783">
    <property type="term" value="C:endoplasmic reticulum"/>
    <property type="evidence" value="ECO:0007669"/>
    <property type="project" value="TreeGrafter"/>
</dbReference>
<dbReference type="Proteomes" id="UP001652582">
    <property type="component" value="Chromosome 4"/>
</dbReference>
<dbReference type="GO" id="GO:0003841">
    <property type="term" value="F:1-acylglycerol-3-phosphate O-acyltransferase activity"/>
    <property type="evidence" value="ECO:0007669"/>
    <property type="project" value="UniProtKB-UniRule"/>
</dbReference>
<keyword evidence="7" id="KW-1185">Reference proteome</keyword>
<dbReference type="InterPro" id="IPR002123">
    <property type="entry name" value="Plipid/glycerol_acylTrfase"/>
</dbReference>
<accession>A0A6J1MWV7</accession>
<dbReference type="GO" id="GO:0016020">
    <property type="term" value="C:membrane"/>
    <property type="evidence" value="ECO:0007669"/>
    <property type="project" value="InterPro"/>
</dbReference>
<gene>
    <name evidence="8" type="primary">LOC112046608</name>
</gene>
<evidence type="ECO:0000256" key="5">
    <source>
        <dbReference type="SAM" id="Phobius"/>
    </source>
</evidence>
<keyword evidence="5" id="KW-0812">Transmembrane</keyword>
<dbReference type="AlphaFoldDB" id="A0A6J1MWV7"/>
<dbReference type="PANTHER" id="PTHR10434:SF11">
    <property type="entry name" value="1-ACYL-SN-GLYCEROL-3-PHOSPHATE ACYLTRANSFERASE"/>
    <property type="match status" value="1"/>
</dbReference>
<dbReference type="KEGG" id="bany:112046608"/>